<protein>
    <submittedName>
        <fullName evidence="1">Uncharacterized protein</fullName>
    </submittedName>
</protein>
<dbReference type="EMBL" id="JAFHAP010000014">
    <property type="protein sequence ID" value="MBN2910645.1"/>
    <property type="molecule type" value="Genomic_DNA"/>
</dbReference>
<name>A0ABS2WM78_9BACL</name>
<evidence type="ECO:0000313" key="2">
    <source>
        <dbReference type="Proteomes" id="UP001177120"/>
    </source>
</evidence>
<accession>A0ABS2WM78</accession>
<comment type="caution">
    <text evidence="1">The sequence shown here is derived from an EMBL/GenBank/DDBJ whole genome shotgun (WGS) entry which is preliminary data.</text>
</comment>
<organism evidence="1 2">
    <name type="scientific">Polycladomyces zharkentensis</name>
    <dbReference type="NCBI Taxonomy" id="2807616"/>
    <lineage>
        <taxon>Bacteria</taxon>
        <taxon>Bacillati</taxon>
        <taxon>Bacillota</taxon>
        <taxon>Bacilli</taxon>
        <taxon>Bacillales</taxon>
        <taxon>Thermoactinomycetaceae</taxon>
        <taxon>Polycladomyces</taxon>
    </lineage>
</organism>
<dbReference type="Proteomes" id="UP001177120">
    <property type="component" value="Unassembled WGS sequence"/>
</dbReference>
<reference evidence="1" key="1">
    <citation type="journal article" date="2024" name="Int. J. Syst. Evol. Microbiol.">
        <title>Polycladomyces zharkentensis sp. nov., a novel thermophilic cellulose- and starch-degrading member of the Bacillota from a geothermal aquifer in Kazakhstan.</title>
        <authorList>
            <person name="Mashzhan A."/>
            <person name="Kistaubayeva A."/>
            <person name="Javier-Lopez R."/>
            <person name="Bissenova U."/>
            <person name="Bissenbay A."/>
            <person name="Birkeland N.K."/>
        </authorList>
    </citation>
    <scope>NUCLEOTIDE SEQUENCE</scope>
    <source>
        <strain evidence="1">ZKZ2T</strain>
    </source>
</reference>
<keyword evidence="2" id="KW-1185">Reference proteome</keyword>
<evidence type="ECO:0000313" key="1">
    <source>
        <dbReference type="EMBL" id="MBN2910645.1"/>
    </source>
</evidence>
<sequence length="126" mass="13535">MKRVLEDPQLIVAEARAVGNPARLGSPGFCPTGPSAGCKQVVAVHLEHPAGVKRACCRDGVSIISQRFLLPSGTTHLHVSFAVREEVGDAVQVKESGSMWSTRGLTSTIRIWQPTSSMACELHIPY</sequence>
<dbReference type="RefSeq" id="WP_205496754.1">
    <property type="nucleotide sequence ID" value="NZ_JAFHAP010000014.1"/>
</dbReference>
<proteinExistence type="predicted"/>
<gene>
    <name evidence="1" type="ORF">JQC72_14170</name>
</gene>